<dbReference type="STRING" id="230819.A0A5C3KBJ0"/>
<dbReference type="GO" id="GO:0008295">
    <property type="term" value="P:spermidine biosynthetic process"/>
    <property type="evidence" value="ECO:0007669"/>
    <property type="project" value="TreeGrafter"/>
</dbReference>
<dbReference type="InterPro" id="IPR032095">
    <property type="entry name" value="Sacchrp_dh-like_C"/>
</dbReference>
<dbReference type="Gene3D" id="3.40.50.720">
    <property type="entry name" value="NAD(P)-binding Rossmann-like Domain"/>
    <property type="match status" value="1"/>
</dbReference>
<dbReference type="GO" id="GO:0004766">
    <property type="term" value="F:spermidine synthase activity"/>
    <property type="evidence" value="ECO:0007669"/>
    <property type="project" value="TreeGrafter"/>
</dbReference>
<dbReference type="Pfam" id="PF16653">
    <property type="entry name" value="Sacchrp_dh_C"/>
    <property type="match status" value="1"/>
</dbReference>
<keyword evidence="4" id="KW-1185">Reference proteome</keyword>
<accession>A0A5C3KBJ0</accession>
<dbReference type="Pfam" id="PF01564">
    <property type="entry name" value="Spermine_synth"/>
    <property type="match status" value="1"/>
</dbReference>
<evidence type="ECO:0000256" key="1">
    <source>
        <dbReference type="SAM" id="MobiDB-lite"/>
    </source>
</evidence>
<evidence type="ECO:0000313" key="3">
    <source>
        <dbReference type="EMBL" id="TFK17003.1"/>
    </source>
</evidence>
<proteinExistence type="predicted"/>
<dbReference type="InterPro" id="IPR001045">
    <property type="entry name" value="Spermi_synthase"/>
</dbReference>
<dbReference type="GO" id="GO:0005829">
    <property type="term" value="C:cytosol"/>
    <property type="evidence" value="ECO:0007669"/>
    <property type="project" value="TreeGrafter"/>
</dbReference>
<feature type="region of interest" description="Disordered" evidence="1">
    <location>
        <begin position="1"/>
        <end position="22"/>
    </location>
</feature>
<evidence type="ECO:0000313" key="4">
    <source>
        <dbReference type="Proteomes" id="UP000307440"/>
    </source>
</evidence>
<evidence type="ECO:0000259" key="2">
    <source>
        <dbReference type="Pfam" id="PF16653"/>
    </source>
</evidence>
<dbReference type="PANTHER" id="PTHR11558">
    <property type="entry name" value="SPERMIDINE/SPERMINE SYNTHASE"/>
    <property type="match status" value="1"/>
</dbReference>
<feature type="domain" description="Saccharopine dehydrogenase-like C-terminal" evidence="2">
    <location>
        <begin position="371"/>
        <end position="425"/>
    </location>
</feature>
<dbReference type="AlphaFoldDB" id="A0A5C3KBJ0"/>
<dbReference type="EMBL" id="ML210586">
    <property type="protein sequence ID" value="TFK17003.1"/>
    <property type="molecule type" value="Genomic_DNA"/>
</dbReference>
<dbReference type="OrthoDB" id="10059875at2759"/>
<gene>
    <name evidence="3" type="ORF">FA15DRAFT_698599</name>
</gene>
<dbReference type="Proteomes" id="UP000307440">
    <property type="component" value="Unassembled WGS sequence"/>
</dbReference>
<protein>
    <recommendedName>
        <fullName evidence="2">Saccharopine dehydrogenase-like C-terminal domain-containing protein</fullName>
    </recommendedName>
</protein>
<dbReference type="InterPro" id="IPR029063">
    <property type="entry name" value="SAM-dependent_MTases_sf"/>
</dbReference>
<sequence>MGGTGKMHQKHGHSSHTASAANSLHEIEKRAATPNAGCICPGIQQRVKVLQLVKAEWDTTDCTTDRLNIIRSPTSNRAVGKRTIVLVIGGDCDVGREALMHDTVEQVVFCDLDEQSTRHAVVRIQMFLPHMSELRADPRVTVDIEDGFKFLAHKELALSPPTHPTPANRSFQKPYFQLTHDALTPGGHIPTQSMPVAASRPHKWPAQEIFTTSESGVSSLRKQGFKVAIMDAQGCRYYNRAIHSAPFVLPELTEAMEEGKGIRPVFERALKGMINNPTKKILLLGTCGTLASAQGLAQSLPSTTPISLDMKDREAFGCGSCGARSCDLPHPVHLLWRGPQGSLGATFRLQCRMRKLDVGIPIVNNVGLKAYGKPGGHSAMAWTVVPSCGVATQLVLDGGIRKLDVHAPYTKDVWDPFREVLERNGCGRVERAL</sequence>
<dbReference type="PANTHER" id="PTHR11558:SF11">
    <property type="entry name" value="SPERMIDINE SYNTHASE"/>
    <property type="match status" value="1"/>
</dbReference>
<dbReference type="SUPFAM" id="SSF53335">
    <property type="entry name" value="S-adenosyl-L-methionine-dependent methyltransferases"/>
    <property type="match status" value="1"/>
</dbReference>
<reference evidence="3 4" key="1">
    <citation type="journal article" date="2019" name="Nat. Ecol. Evol.">
        <title>Megaphylogeny resolves global patterns of mushroom evolution.</title>
        <authorList>
            <person name="Varga T."/>
            <person name="Krizsan K."/>
            <person name="Foldi C."/>
            <person name="Dima B."/>
            <person name="Sanchez-Garcia M."/>
            <person name="Sanchez-Ramirez S."/>
            <person name="Szollosi G.J."/>
            <person name="Szarkandi J.G."/>
            <person name="Papp V."/>
            <person name="Albert L."/>
            <person name="Andreopoulos W."/>
            <person name="Angelini C."/>
            <person name="Antonin V."/>
            <person name="Barry K.W."/>
            <person name="Bougher N.L."/>
            <person name="Buchanan P."/>
            <person name="Buyck B."/>
            <person name="Bense V."/>
            <person name="Catcheside P."/>
            <person name="Chovatia M."/>
            <person name="Cooper J."/>
            <person name="Damon W."/>
            <person name="Desjardin D."/>
            <person name="Finy P."/>
            <person name="Geml J."/>
            <person name="Haridas S."/>
            <person name="Hughes K."/>
            <person name="Justo A."/>
            <person name="Karasinski D."/>
            <person name="Kautmanova I."/>
            <person name="Kiss B."/>
            <person name="Kocsube S."/>
            <person name="Kotiranta H."/>
            <person name="LaButti K.M."/>
            <person name="Lechner B.E."/>
            <person name="Liimatainen K."/>
            <person name="Lipzen A."/>
            <person name="Lukacs Z."/>
            <person name="Mihaltcheva S."/>
            <person name="Morgado L.N."/>
            <person name="Niskanen T."/>
            <person name="Noordeloos M.E."/>
            <person name="Ohm R.A."/>
            <person name="Ortiz-Santana B."/>
            <person name="Ovrebo C."/>
            <person name="Racz N."/>
            <person name="Riley R."/>
            <person name="Savchenko A."/>
            <person name="Shiryaev A."/>
            <person name="Soop K."/>
            <person name="Spirin V."/>
            <person name="Szebenyi C."/>
            <person name="Tomsovsky M."/>
            <person name="Tulloss R.E."/>
            <person name="Uehling J."/>
            <person name="Grigoriev I.V."/>
            <person name="Vagvolgyi C."/>
            <person name="Papp T."/>
            <person name="Martin F.M."/>
            <person name="Miettinen O."/>
            <person name="Hibbett D.S."/>
            <person name="Nagy L.G."/>
        </authorList>
    </citation>
    <scope>NUCLEOTIDE SEQUENCE [LARGE SCALE GENOMIC DNA]</scope>
    <source>
        <strain evidence="3 4">CBS 121175</strain>
    </source>
</reference>
<organism evidence="3 4">
    <name type="scientific">Coprinopsis marcescibilis</name>
    <name type="common">Agaric fungus</name>
    <name type="synonym">Psathyrella marcescibilis</name>
    <dbReference type="NCBI Taxonomy" id="230819"/>
    <lineage>
        <taxon>Eukaryota</taxon>
        <taxon>Fungi</taxon>
        <taxon>Dikarya</taxon>
        <taxon>Basidiomycota</taxon>
        <taxon>Agaricomycotina</taxon>
        <taxon>Agaricomycetes</taxon>
        <taxon>Agaricomycetidae</taxon>
        <taxon>Agaricales</taxon>
        <taxon>Agaricineae</taxon>
        <taxon>Psathyrellaceae</taxon>
        <taxon>Coprinopsis</taxon>
    </lineage>
</organism>
<name>A0A5C3KBJ0_COPMA</name>
<dbReference type="Gene3D" id="3.40.50.150">
    <property type="entry name" value="Vaccinia Virus protein VP39"/>
    <property type="match status" value="1"/>
</dbReference>